<dbReference type="GO" id="GO:0015031">
    <property type="term" value="P:protein transport"/>
    <property type="evidence" value="ECO:0007669"/>
    <property type="project" value="UniProtKB-KW"/>
</dbReference>
<reference evidence="9" key="3">
    <citation type="submission" date="2025-09" db="UniProtKB">
        <authorList>
            <consortium name="Ensembl"/>
        </authorList>
    </citation>
    <scope>IDENTIFICATION</scope>
</reference>
<accession>H9GBW7</accession>
<evidence type="ECO:0000256" key="4">
    <source>
        <dbReference type="ARBA" id="ARBA00022927"/>
    </source>
</evidence>
<dbReference type="GeneTree" id="ENSGT00390000001280"/>
<proteinExistence type="inferred from homology"/>
<dbReference type="AlphaFoldDB" id="H9GBW7"/>
<dbReference type="GO" id="GO:1901981">
    <property type="term" value="F:phosphatidylinositol phosphate binding"/>
    <property type="evidence" value="ECO:0000318"/>
    <property type="project" value="GO_Central"/>
</dbReference>
<protein>
    <recommendedName>
        <fullName evidence="8">PX domain-containing protein</fullName>
    </recommendedName>
</protein>
<evidence type="ECO:0000256" key="5">
    <source>
        <dbReference type="ARBA" id="ARBA00023121"/>
    </source>
</evidence>
<keyword evidence="5" id="KW-0446">Lipid-binding</keyword>
<reference evidence="9" key="2">
    <citation type="submission" date="2025-08" db="UniProtKB">
        <authorList>
            <consortium name="Ensembl"/>
        </authorList>
    </citation>
    <scope>IDENTIFICATION</scope>
</reference>
<comment type="subcellular location">
    <subcellularLocation>
        <location evidence="1">Cytoplasmic vesicle membrane</location>
        <topology evidence="1">Peripheral membrane protein</topology>
        <orientation evidence="1">Cytoplasmic side</orientation>
    </subcellularLocation>
</comment>
<dbReference type="InterPro" id="IPR036871">
    <property type="entry name" value="PX_dom_sf"/>
</dbReference>
<dbReference type="HOGENOM" id="CLU_117250_1_0_1"/>
<dbReference type="eggNOG" id="KOG2101">
    <property type="taxonomic scope" value="Eukaryota"/>
</dbReference>
<evidence type="ECO:0000256" key="1">
    <source>
        <dbReference type="ARBA" id="ARBA00004180"/>
    </source>
</evidence>
<evidence type="ECO:0000256" key="6">
    <source>
        <dbReference type="ARBA" id="ARBA00023136"/>
    </source>
</evidence>
<dbReference type="Bgee" id="ENSACAG00000006778">
    <property type="expression patterns" value="Expressed in dewlap and 10 other cell types or tissues"/>
</dbReference>
<keyword evidence="3" id="KW-0813">Transport</keyword>
<evidence type="ECO:0000313" key="10">
    <source>
        <dbReference type="Proteomes" id="UP000001646"/>
    </source>
</evidence>
<dbReference type="SMART" id="SM00312">
    <property type="entry name" value="PX"/>
    <property type="match status" value="1"/>
</dbReference>
<keyword evidence="4" id="KW-0653">Protein transport</keyword>
<comment type="similarity">
    <text evidence="2">Belongs to the sorting nexin family.</text>
</comment>
<evidence type="ECO:0000256" key="7">
    <source>
        <dbReference type="ARBA" id="ARBA00023329"/>
    </source>
</evidence>
<keyword evidence="10" id="KW-1185">Reference proteome</keyword>
<dbReference type="InterPro" id="IPR001683">
    <property type="entry name" value="PX_dom"/>
</dbReference>
<dbReference type="Proteomes" id="UP000001646">
    <property type="component" value="Unplaced"/>
</dbReference>
<dbReference type="Gene3D" id="3.30.1520.10">
    <property type="entry name" value="Phox-like domain"/>
    <property type="match status" value="1"/>
</dbReference>
<dbReference type="PROSITE" id="PS50195">
    <property type="entry name" value="PX"/>
    <property type="match status" value="1"/>
</dbReference>
<dbReference type="Pfam" id="PF00787">
    <property type="entry name" value="PX"/>
    <property type="match status" value="1"/>
</dbReference>
<keyword evidence="7" id="KW-0968">Cytoplasmic vesicle</keyword>
<evidence type="ECO:0000256" key="2">
    <source>
        <dbReference type="ARBA" id="ARBA00010883"/>
    </source>
</evidence>
<dbReference type="STRING" id="28377.ENSACAP00000006626"/>
<evidence type="ECO:0000256" key="3">
    <source>
        <dbReference type="ARBA" id="ARBA00022448"/>
    </source>
</evidence>
<dbReference type="InterPro" id="IPR052467">
    <property type="entry name" value="Sorting_nexin_PX-domain"/>
</dbReference>
<feature type="domain" description="PX" evidence="8">
    <location>
        <begin position="1"/>
        <end position="116"/>
    </location>
</feature>
<dbReference type="SUPFAM" id="SSF64268">
    <property type="entry name" value="PX domain"/>
    <property type="match status" value="1"/>
</dbReference>
<dbReference type="CDD" id="cd06880">
    <property type="entry name" value="PX_SNX22"/>
    <property type="match status" value="1"/>
</dbReference>
<reference evidence="9" key="1">
    <citation type="submission" date="2009-12" db="EMBL/GenBank/DDBJ databases">
        <title>The Genome Sequence of Anolis carolinensis (Green Anole Lizard).</title>
        <authorList>
            <consortium name="The Genome Sequencing Platform"/>
            <person name="Di Palma F."/>
            <person name="Alfoldi J."/>
            <person name="Heiman D."/>
            <person name="Young S."/>
            <person name="Grabherr M."/>
            <person name="Johnson J."/>
            <person name="Lander E.S."/>
            <person name="Lindblad-Toh K."/>
        </authorList>
    </citation>
    <scope>NUCLEOTIDE SEQUENCE [LARGE SCALE GENOMIC DNA]</scope>
    <source>
        <strain evidence="9">JBL SC #1</strain>
    </source>
</reference>
<dbReference type="PANTHER" id="PTHR15813:SF8">
    <property type="entry name" value="SORTING NEXIN-22"/>
    <property type="match status" value="1"/>
</dbReference>
<sequence length="237" mass="28005">MQLEVRVPSAGLREAGQEEKPRTVFKVEILCNGRKHSIEKRYSEFYALHKRIKKRCQVPDFPPKHVPNWMTKVLEQRRQGLEAYLQGILLYNRWLPKEFLDFLKLWHFQQDPKGDPLGVLGDHDIFLEDNRQVALSYTCFVSTSKRESNSRAPEWFQVHNLWLCQRGQSDALELSFKMFPKASGFPPLGLCQEEKIGHLLLVFWAVLPTISVHCRKRCQNIWRTSYWHILSTWDRQA</sequence>
<organism evidence="9 10">
    <name type="scientific">Anolis carolinensis</name>
    <name type="common">Green anole</name>
    <name type="synonym">American chameleon</name>
    <dbReference type="NCBI Taxonomy" id="28377"/>
    <lineage>
        <taxon>Eukaryota</taxon>
        <taxon>Metazoa</taxon>
        <taxon>Chordata</taxon>
        <taxon>Craniata</taxon>
        <taxon>Vertebrata</taxon>
        <taxon>Euteleostomi</taxon>
        <taxon>Lepidosauria</taxon>
        <taxon>Squamata</taxon>
        <taxon>Bifurcata</taxon>
        <taxon>Unidentata</taxon>
        <taxon>Episquamata</taxon>
        <taxon>Toxicofera</taxon>
        <taxon>Iguania</taxon>
        <taxon>Dactyloidae</taxon>
        <taxon>Anolis</taxon>
    </lineage>
</organism>
<evidence type="ECO:0000313" key="9">
    <source>
        <dbReference type="Ensembl" id="ENSACAP00000006626.3"/>
    </source>
</evidence>
<evidence type="ECO:0000259" key="8">
    <source>
        <dbReference type="PROSITE" id="PS50195"/>
    </source>
</evidence>
<dbReference type="InParanoid" id="H9GBW7"/>
<dbReference type="GO" id="GO:0030659">
    <property type="term" value="C:cytoplasmic vesicle membrane"/>
    <property type="evidence" value="ECO:0007669"/>
    <property type="project" value="UniProtKB-SubCell"/>
</dbReference>
<name>H9GBW7_ANOCA</name>
<dbReference type="PANTHER" id="PTHR15813">
    <property type="entry name" value="SORTING NEXIN-22 AND 24"/>
    <property type="match status" value="1"/>
</dbReference>
<keyword evidence="6" id="KW-0472">Membrane</keyword>
<dbReference type="Ensembl" id="ENSACAT00000006772.3">
    <property type="protein sequence ID" value="ENSACAP00000006626.3"/>
    <property type="gene ID" value="ENSACAG00000006778.3"/>
</dbReference>